<dbReference type="SMART" id="SM00342">
    <property type="entry name" value="HTH_ARAC"/>
    <property type="match status" value="1"/>
</dbReference>
<dbReference type="Gene3D" id="1.10.10.60">
    <property type="entry name" value="Homeodomain-like"/>
    <property type="match status" value="2"/>
</dbReference>
<keyword evidence="3" id="KW-0804">Transcription</keyword>
<dbReference type="SUPFAM" id="SSF46689">
    <property type="entry name" value="Homeodomain-like"/>
    <property type="match status" value="2"/>
</dbReference>
<dbReference type="PROSITE" id="PS00041">
    <property type="entry name" value="HTH_ARAC_FAMILY_1"/>
    <property type="match status" value="1"/>
</dbReference>
<name>A0ABS8I6U1_9NOSO</name>
<proteinExistence type="predicted"/>
<evidence type="ECO:0000259" key="4">
    <source>
        <dbReference type="PROSITE" id="PS01124"/>
    </source>
</evidence>
<evidence type="ECO:0000313" key="6">
    <source>
        <dbReference type="Proteomes" id="UP001199525"/>
    </source>
</evidence>
<comment type="caution">
    <text evidence="5">The sequence shown here is derived from an EMBL/GenBank/DDBJ whole genome shotgun (WGS) entry which is preliminary data.</text>
</comment>
<dbReference type="RefSeq" id="WP_229484376.1">
    <property type="nucleotide sequence ID" value="NZ_JAIVFQ010000010.1"/>
</dbReference>
<protein>
    <submittedName>
        <fullName evidence="5">AraC family transcriptional regulator</fullName>
    </submittedName>
</protein>
<evidence type="ECO:0000256" key="3">
    <source>
        <dbReference type="ARBA" id="ARBA00023163"/>
    </source>
</evidence>
<sequence length="297" mass="33489">MSDEEIPNMSANLDNAFPQVFSQPSMLSSGTTMWRGMSLEQHCLPPGETPEYSLEQFVITINLGQSFQVERTLGKRWQTGLMFTGAVGLCPMYTSQAIRWDRDANVLLLNLEHELLTCNAVELLDTDQYEMLPHLITQDILIHQIALGLKTQLRTNGSGSRLYAESAATFLAVHLLQNYSNRQSSIPEYAGGLPQQQLKKAVDYIQDNLAQEISLDAIANYLGISSYYFCRLFKQSTGLTPHQYVIQQRVERAKQLLLKGEMSIADVAQVCGFAHQSHLNRHFKRFTGVTPKNFLNL</sequence>
<dbReference type="EMBL" id="JAIVFQ010000010">
    <property type="protein sequence ID" value="MCC5599524.1"/>
    <property type="molecule type" value="Genomic_DNA"/>
</dbReference>
<dbReference type="PROSITE" id="PS01124">
    <property type="entry name" value="HTH_ARAC_FAMILY_2"/>
    <property type="match status" value="1"/>
</dbReference>
<dbReference type="PANTHER" id="PTHR46796">
    <property type="entry name" value="HTH-TYPE TRANSCRIPTIONAL ACTIVATOR RHAS-RELATED"/>
    <property type="match status" value="1"/>
</dbReference>
<keyword evidence="2" id="KW-0238">DNA-binding</keyword>
<dbReference type="InterPro" id="IPR018062">
    <property type="entry name" value="HTH_AraC-typ_CS"/>
</dbReference>
<accession>A0ABS8I6U1</accession>
<feature type="domain" description="HTH araC/xylS-type" evidence="4">
    <location>
        <begin position="199"/>
        <end position="297"/>
    </location>
</feature>
<gene>
    <name evidence="5" type="ORF">LC586_09890</name>
</gene>
<evidence type="ECO:0000256" key="1">
    <source>
        <dbReference type="ARBA" id="ARBA00023015"/>
    </source>
</evidence>
<dbReference type="PANTHER" id="PTHR46796:SF6">
    <property type="entry name" value="ARAC SUBFAMILY"/>
    <property type="match status" value="1"/>
</dbReference>
<evidence type="ECO:0000313" key="5">
    <source>
        <dbReference type="EMBL" id="MCC5599524.1"/>
    </source>
</evidence>
<evidence type="ECO:0000256" key="2">
    <source>
        <dbReference type="ARBA" id="ARBA00023125"/>
    </source>
</evidence>
<dbReference type="InterPro" id="IPR050204">
    <property type="entry name" value="AraC_XylS_family_regulators"/>
</dbReference>
<dbReference type="Proteomes" id="UP001199525">
    <property type="component" value="Unassembled WGS sequence"/>
</dbReference>
<organism evidence="5 6">
    <name type="scientific">Nostoc favosum CHAB5714</name>
    <dbReference type="NCBI Taxonomy" id="2780399"/>
    <lineage>
        <taxon>Bacteria</taxon>
        <taxon>Bacillati</taxon>
        <taxon>Cyanobacteriota</taxon>
        <taxon>Cyanophyceae</taxon>
        <taxon>Nostocales</taxon>
        <taxon>Nostocaceae</taxon>
        <taxon>Nostoc</taxon>
        <taxon>Nostoc favosum</taxon>
    </lineage>
</organism>
<keyword evidence="1" id="KW-0805">Transcription regulation</keyword>
<keyword evidence="6" id="KW-1185">Reference proteome</keyword>
<dbReference type="Pfam" id="PF12833">
    <property type="entry name" value="HTH_18"/>
    <property type="match status" value="1"/>
</dbReference>
<dbReference type="InterPro" id="IPR009057">
    <property type="entry name" value="Homeodomain-like_sf"/>
</dbReference>
<dbReference type="InterPro" id="IPR018060">
    <property type="entry name" value="HTH_AraC"/>
</dbReference>
<reference evidence="5 6" key="1">
    <citation type="journal article" date="2021" name="Microorganisms">
        <title>Genome Evolution of Filamentous Cyanobacterium Nostoc Species: From Facultative Symbiosis to Free Living.</title>
        <authorList>
            <person name="Huo D."/>
            <person name="Li H."/>
            <person name="Cai F."/>
            <person name="Guo X."/>
            <person name="Qiao Z."/>
            <person name="Wang W."/>
            <person name="Yu G."/>
            <person name="Li R."/>
        </authorList>
    </citation>
    <scope>NUCLEOTIDE SEQUENCE [LARGE SCALE GENOMIC DNA]</scope>
    <source>
        <strain evidence="5 6">CHAB 5714</strain>
    </source>
</reference>